<dbReference type="GO" id="GO:0005615">
    <property type="term" value="C:extracellular space"/>
    <property type="evidence" value="ECO:0007669"/>
    <property type="project" value="TreeGrafter"/>
</dbReference>
<evidence type="ECO:0000256" key="4">
    <source>
        <dbReference type="RuleBase" id="RU004262"/>
    </source>
</evidence>
<organism evidence="6 7">
    <name type="scientific">Eumeta variegata</name>
    <name type="common">Bagworm moth</name>
    <name type="synonym">Eumeta japonica</name>
    <dbReference type="NCBI Taxonomy" id="151549"/>
    <lineage>
        <taxon>Eukaryota</taxon>
        <taxon>Metazoa</taxon>
        <taxon>Ecdysozoa</taxon>
        <taxon>Arthropoda</taxon>
        <taxon>Hexapoda</taxon>
        <taxon>Insecta</taxon>
        <taxon>Pterygota</taxon>
        <taxon>Neoptera</taxon>
        <taxon>Endopterygota</taxon>
        <taxon>Lepidoptera</taxon>
        <taxon>Glossata</taxon>
        <taxon>Ditrysia</taxon>
        <taxon>Tineoidea</taxon>
        <taxon>Psychidae</taxon>
        <taxon>Oiketicinae</taxon>
        <taxon>Eumeta</taxon>
    </lineage>
</organism>
<evidence type="ECO:0000313" key="6">
    <source>
        <dbReference type="EMBL" id="GBP56144.1"/>
    </source>
</evidence>
<sequence>MHIKYFMKGKPIRIEFLEAVAPMADGDHDKTLNLDVSEVQLHFYDFANNYNASSAISQAKDIFDNYHLDVTKKLIFFVPGYKSHISRKTENLMRDTFKDVPNSYLMIVDHSVYTSARGGKIESYARSVRYAYYIAQVVADFLVVLYTKGYPASGMHCVGHSLGAQILGYAGNAFFGRTNKKIWRITGLDPAGPCFSNSFIEEQLRSGAAGYVEVYHCNAGGLGTTSALADIDFFFNDEGANQPHCGSAYIPVLGSSQVAKCNHKACVKYWTRTVEHPQWYLAWRCDSYRNFRKGRCAANEVTIAGYSNPGNSTGVFYVSTDGYGFTEP</sequence>
<name>A0A4C1X1A8_EUMVA</name>
<feature type="domain" description="Lipase" evidence="5">
    <location>
        <begin position="34"/>
        <end position="297"/>
    </location>
</feature>
<evidence type="ECO:0000259" key="5">
    <source>
        <dbReference type="Pfam" id="PF00151"/>
    </source>
</evidence>
<dbReference type="InterPro" id="IPR013818">
    <property type="entry name" value="Lipase"/>
</dbReference>
<dbReference type="PRINTS" id="PR00821">
    <property type="entry name" value="TAGLIPASE"/>
</dbReference>
<reference evidence="6 7" key="1">
    <citation type="journal article" date="2019" name="Commun. Biol.">
        <title>The bagworm genome reveals a unique fibroin gene that provides high tensile strength.</title>
        <authorList>
            <person name="Kono N."/>
            <person name="Nakamura H."/>
            <person name="Ohtoshi R."/>
            <person name="Tomita M."/>
            <person name="Numata K."/>
            <person name="Arakawa K."/>
        </authorList>
    </citation>
    <scope>NUCLEOTIDE SEQUENCE [LARGE SCALE GENOMIC DNA]</scope>
</reference>
<gene>
    <name evidence="6" type="primary">Liph</name>
    <name evidence="6" type="ORF">EVAR_23583_1</name>
</gene>
<dbReference type="AlphaFoldDB" id="A0A4C1X1A8"/>
<dbReference type="STRING" id="151549.A0A4C1X1A8"/>
<comment type="caution">
    <text evidence="6">The sequence shown here is derived from an EMBL/GenBank/DDBJ whole genome shotgun (WGS) entry which is preliminary data.</text>
</comment>
<protein>
    <submittedName>
        <fullName evidence="6">Lipase member H</fullName>
    </submittedName>
</protein>
<dbReference type="Pfam" id="PF00151">
    <property type="entry name" value="Lipase"/>
    <property type="match status" value="1"/>
</dbReference>
<evidence type="ECO:0000256" key="3">
    <source>
        <dbReference type="ARBA" id="ARBA00022525"/>
    </source>
</evidence>
<dbReference type="EMBL" id="BGZK01000686">
    <property type="protein sequence ID" value="GBP56144.1"/>
    <property type="molecule type" value="Genomic_DNA"/>
</dbReference>
<dbReference type="GO" id="GO:0016298">
    <property type="term" value="F:lipase activity"/>
    <property type="evidence" value="ECO:0007669"/>
    <property type="project" value="InterPro"/>
</dbReference>
<accession>A0A4C1X1A8</accession>
<keyword evidence="7" id="KW-1185">Reference proteome</keyword>
<keyword evidence="3" id="KW-0964">Secreted</keyword>
<evidence type="ECO:0000256" key="2">
    <source>
        <dbReference type="ARBA" id="ARBA00010701"/>
    </source>
</evidence>
<dbReference type="PANTHER" id="PTHR11610">
    <property type="entry name" value="LIPASE"/>
    <property type="match status" value="1"/>
</dbReference>
<comment type="subcellular location">
    <subcellularLocation>
        <location evidence="1">Secreted</location>
    </subcellularLocation>
</comment>
<dbReference type="InterPro" id="IPR029058">
    <property type="entry name" value="AB_hydrolase_fold"/>
</dbReference>
<dbReference type="OrthoDB" id="199913at2759"/>
<proteinExistence type="inferred from homology"/>
<dbReference type="Gene3D" id="3.40.50.1820">
    <property type="entry name" value="alpha/beta hydrolase"/>
    <property type="match status" value="1"/>
</dbReference>
<dbReference type="Proteomes" id="UP000299102">
    <property type="component" value="Unassembled WGS sequence"/>
</dbReference>
<dbReference type="GO" id="GO:0016042">
    <property type="term" value="P:lipid catabolic process"/>
    <property type="evidence" value="ECO:0007669"/>
    <property type="project" value="TreeGrafter"/>
</dbReference>
<dbReference type="SUPFAM" id="SSF53474">
    <property type="entry name" value="alpha/beta-Hydrolases"/>
    <property type="match status" value="1"/>
</dbReference>
<dbReference type="InterPro" id="IPR000734">
    <property type="entry name" value="TAG_lipase"/>
</dbReference>
<evidence type="ECO:0000313" key="7">
    <source>
        <dbReference type="Proteomes" id="UP000299102"/>
    </source>
</evidence>
<comment type="similarity">
    <text evidence="2 4">Belongs to the AB hydrolase superfamily. Lipase family.</text>
</comment>
<evidence type="ECO:0000256" key="1">
    <source>
        <dbReference type="ARBA" id="ARBA00004613"/>
    </source>
</evidence>